<dbReference type="Proteomes" id="UP001642540">
    <property type="component" value="Unassembled WGS sequence"/>
</dbReference>
<protein>
    <submittedName>
        <fullName evidence="2">Uncharacterized protein</fullName>
    </submittedName>
</protein>
<keyword evidence="1" id="KW-0812">Transmembrane</keyword>
<gene>
    <name evidence="2" type="ORF">ODALV1_LOCUS27700</name>
</gene>
<keyword evidence="1" id="KW-0472">Membrane</keyword>
<reference evidence="2 3" key="1">
    <citation type="submission" date="2024-08" db="EMBL/GenBank/DDBJ databases">
        <authorList>
            <person name="Cucini C."/>
            <person name="Frati F."/>
        </authorList>
    </citation>
    <scope>NUCLEOTIDE SEQUENCE [LARGE SCALE GENOMIC DNA]</scope>
</reference>
<proteinExistence type="predicted"/>
<organism evidence="2 3">
    <name type="scientific">Orchesella dallaii</name>
    <dbReference type="NCBI Taxonomy" id="48710"/>
    <lineage>
        <taxon>Eukaryota</taxon>
        <taxon>Metazoa</taxon>
        <taxon>Ecdysozoa</taxon>
        <taxon>Arthropoda</taxon>
        <taxon>Hexapoda</taxon>
        <taxon>Collembola</taxon>
        <taxon>Entomobryomorpha</taxon>
        <taxon>Entomobryoidea</taxon>
        <taxon>Orchesellidae</taxon>
        <taxon>Orchesellinae</taxon>
        <taxon>Orchesella</taxon>
    </lineage>
</organism>
<sequence>MDISMPREGTKKVRCCYILLIFLFILLGSLAYIFFNNNGTSPSQYISGMAECENPEKISSYFHPPEYFELSSTGGEQEKLNLRLELQDICRQLVLLQPLTKWEIRVRAYQIDTKNVFEGFIVCYNTESSRLSCISRATSKVRDVVCASVTEFKVRRVFTIMVIVHLQDCSKYSHSQEAKENPSYPDHCREYEEA</sequence>
<evidence type="ECO:0000313" key="3">
    <source>
        <dbReference type="Proteomes" id="UP001642540"/>
    </source>
</evidence>
<dbReference type="EMBL" id="CAXLJM020000124">
    <property type="protein sequence ID" value="CAL8139138.1"/>
    <property type="molecule type" value="Genomic_DNA"/>
</dbReference>
<comment type="caution">
    <text evidence="2">The sequence shown here is derived from an EMBL/GenBank/DDBJ whole genome shotgun (WGS) entry which is preliminary data.</text>
</comment>
<keyword evidence="1" id="KW-1133">Transmembrane helix</keyword>
<accession>A0ABP1RYL7</accession>
<evidence type="ECO:0000256" key="1">
    <source>
        <dbReference type="SAM" id="Phobius"/>
    </source>
</evidence>
<evidence type="ECO:0000313" key="2">
    <source>
        <dbReference type="EMBL" id="CAL8139138.1"/>
    </source>
</evidence>
<keyword evidence="3" id="KW-1185">Reference proteome</keyword>
<name>A0ABP1RYL7_9HEXA</name>
<feature type="transmembrane region" description="Helical" evidence="1">
    <location>
        <begin position="15"/>
        <end position="35"/>
    </location>
</feature>